<dbReference type="EMBL" id="QXGF01000428">
    <property type="protein sequence ID" value="KAE8940394.1"/>
    <property type="molecule type" value="Genomic_DNA"/>
</dbReference>
<dbReference type="EMBL" id="QXFW01000358">
    <property type="protein sequence ID" value="KAE9014849.1"/>
    <property type="molecule type" value="Genomic_DNA"/>
</dbReference>
<reference evidence="12 13" key="1">
    <citation type="submission" date="2018-08" db="EMBL/GenBank/DDBJ databases">
        <title>Genomic investigation of the strawberry pathogen Phytophthora fragariae indicates pathogenicity is determined by transcriptional variation in three key races.</title>
        <authorList>
            <person name="Adams T.M."/>
            <person name="Armitage A.D."/>
            <person name="Sobczyk M.K."/>
            <person name="Bates H.J."/>
            <person name="Dunwell J.M."/>
            <person name="Nellist C.F."/>
            <person name="Harrison R.J."/>
        </authorList>
    </citation>
    <scope>NUCLEOTIDE SEQUENCE [LARGE SCALE GENOMIC DNA]</scope>
    <source>
        <strain evidence="10 14">A4</strain>
        <strain evidence="9 15">BC-1</strain>
        <strain evidence="8 19">BC-23</strain>
        <strain evidence="7 13">NOV-27</strain>
        <strain evidence="6 16">NOV-5</strain>
        <strain evidence="5 17">NOV-71</strain>
        <strain evidence="11 20">NOV-77</strain>
        <strain evidence="2 12">NOV-9</strain>
        <strain evidence="4 21">ONT-3</strain>
        <strain evidence="3 18">SCRP245</strain>
    </source>
</reference>
<evidence type="ECO:0000313" key="11">
    <source>
        <dbReference type="EMBL" id="KAE9333580.1"/>
    </source>
</evidence>
<proteinExistence type="predicted"/>
<evidence type="ECO:0000313" key="17">
    <source>
        <dbReference type="Proteomes" id="UP000441208"/>
    </source>
</evidence>
<dbReference type="EMBL" id="QXFZ01000556">
    <property type="protein sequence ID" value="KAE9112116.1"/>
    <property type="molecule type" value="Genomic_DNA"/>
</dbReference>
<comment type="caution">
    <text evidence="5">The sequence shown here is derived from an EMBL/GenBank/DDBJ whole genome shotgun (WGS) entry which is preliminary data.</text>
</comment>
<evidence type="ECO:0000313" key="16">
    <source>
        <dbReference type="Proteomes" id="UP000440732"/>
    </source>
</evidence>
<dbReference type="EMBL" id="QXFY01000887">
    <property type="protein sequence ID" value="KAE9333580.1"/>
    <property type="molecule type" value="Genomic_DNA"/>
</dbReference>
<dbReference type="EMBL" id="QXFX01000568">
    <property type="protein sequence ID" value="KAE9111119.1"/>
    <property type="molecule type" value="Genomic_DNA"/>
</dbReference>
<dbReference type="EMBL" id="QXGB01000395">
    <property type="protein sequence ID" value="KAE9216644.1"/>
    <property type="molecule type" value="Genomic_DNA"/>
</dbReference>
<evidence type="ECO:0000313" key="20">
    <source>
        <dbReference type="Proteomes" id="UP000486351"/>
    </source>
</evidence>
<organism evidence="5 17">
    <name type="scientific">Phytophthora fragariae</name>
    <dbReference type="NCBI Taxonomy" id="53985"/>
    <lineage>
        <taxon>Eukaryota</taxon>
        <taxon>Sar</taxon>
        <taxon>Stramenopiles</taxon>
        <taxon>Oomycota</taxon>
        <taxon>Peronosporomycetes</taxon>
        <taxon>Peronosporales</taxon>
        <taxon>Peronosporaceae</taxon>
        <taxon>Phytophthora</taxon>
    </lineage>
</organism>
<gene>
    <name evidence="10" type="ORF">PF001_g10761</name>
    <name evidence="9" type="ORF">PF002_g12518</name>
    <name evidence="8" type="ORF">PF004_g13510</name>
    <name evidence="7" type="ORF">PF005_g8980</name>
    <name evidence="6" type="ORF">PF006_g14683</name>
    <name evidence="5" type="ORF">PF007_g11226</name>
    <name evidence="11" type="ORF">PF008_g14378</name>
    <name evidence="2" type="ORF">PF009_g9805</name>
    <name evidence="4" type="ORF">PF010_g10934</name>
    <name evidence="3" type="ORF">PF011_g7886</name>
</gene>
<dbReference type="EMBL" id="QXGC01000822">
    <property type="protein sequence ID" value="KAE9219796.1"/>
    <property type="molecule type" value="Genomic_DNA"/>
</dbReference>
<evidence type="ECO:0000313" key="14">
    <source>
        <dbReference type="Proteomes" id="UP000437068"/>
    </source>
</evidence>
<name>A0A6A3SHC5_9STRA</name>
<evidence type="ECO:0000313" key="4">
    <source>
        <dbReference type="EMBL" id="KAE9111119.1"/>
    </source>
</evidence>
<feature type="chain" id="PRO_5036165988" description="RxLR effector protein" evidence="1">
    <location>
        <begin position="19"/>
        <end position="57"/>
    </location>
</feature>
<keyword evidence="13" id="KW-1185">Reference proteome</keyword>
<evidence type="ECO:0000313" key="7">
    <source>
        <dbReference type="EMBL" id="KAE9216644.1"/>
    </source>
</evidence>
<evidence type="ECO:0000313" key="18">
    <source>
        <dbReference type="Proteomes" id="UP000460718"/>
    </source>
</evidence>
<evidence type="ECO:0000313" key="15">
    <source>
        <dbReference type="Proteomes" id="UP000440367"/>
    </source>
</evidence>
<dbReference type="Proteomes" id="UP000429523">
    <property type="component" value="Unassembled WGS sequence"/>
</dbReference>
<dbReference type="Proteomes" id="UP000437068">
    <property type="component" value="Unassembled WGS sequence"/>
</dbReference>
<evidence type="ECO:0000313" key="12">
    <source>
        <dbReference type="Proteomes" id="UP000429523"/>
    </source>
</evidence>
<dbReference type="Proteomes" id="UP000476176">
    <property type="component" value="Unassembled WGS sequence"/>
</dbReference>
<evidence type="ECO:0000313" key="8">
    <source>
        <dbReference type="EMBL" id="KAE9219796.1"/>
    </source>
</evidence>
<evidence type="ECO:0000313" key="19">
    <source>
        <dbReference type="Proteomes" id="UP000476176"/>
    </source>
</evidence>
<evidence type="ECO:0000313" key="2">
    <source>
        <dbReference type="EMBL" id="KAE8940394.1"/>
    </source>
</evidence>
<dbReference type="EMBL" id="QXGE01000551">
    <property type="protein sequence ID" value="KAE9309285.1"/>
    <property type="molecule type" value="Genomic_DNA"/>
</dbReference>
<evidence type="ECO:0000313" key="21">
    <source>
        <dbReference type="Proteomes" id="UP000488956"/>
    </source>
</evidence>
<dbReference type="EMBL" id="QXGD01000607">
    <property type="protein sequence ID" value="KAE9232023.1"/>
    <property type="molecule type" value="Genomic_DNA"/>
</dbReference>
<dbReference type="Proteomes" id="UP000460718">
    <property type="component" value="Unassembled WGS sequence"/>
</dbReference>
<keyword evidence="1" id="KW-0732">Signal</keyword>
<protein>
    <recommendedName>
        <fullName evidence="22">RxLR effector protein</fullName>
    </recommendedName>
</protein>
<evidence type="ECO:0000313" key="10">
    <source>
        <dbReference type="EMBL" id="KAE9309285.1"/>
    </source>
</evidence>
<evidence type="ECO:0000313" key="3">
    <source>
        <dbReference type="EMBL" id="KAE9014849.1"/>
    </source>
</evidence>
<accession>A0A6A3SHC5</accession>
<evidence type="ECO:0008006" key="22">
    <source>
        <dbReference type="Google" id="ProtNLM"/>
    </source>
</evidence>
<dbReference type="Proteomes" id="UP000488956">
    <property type="component" value="Unassembled WGS sequence"/>
</dbReference>
<evidence type="ECO:0000256" key="1">
    <source>
        <dbReference type="SAM" id="SignalP"/>
    </source>
</evidence>
<sequence>MSFRRCLCFVLCARAAFRSCCLLEQRRFRGSSRVSSKTGGKFVLANDSSRTANSCQK</sequence>
<dbReference type="EMBL" id="QXGA01000933">
    <property type="protein sequence ID" value="KAE9135070.1"/>
    <property type="molecule type" value="Genomic_DNA"/>
</dbReference>
<dbReference type="Proteomes" id="UP000433483">
    <property type="component" value="Unassembled WGS sequence"/>
</dbReference>
<feature type="signal peptide" evidence="1">
    <location>
        <begin position="1"/>
        <end position="18"/>
    </location>
</feature>
<dbReference type="Proteomes" id="UP000440367">
    <property type="component" value="Unassembled WGS sequence"/>
</dbReference>
<dbReference type="Proteomes" id="UP000486351">
    <property type="component" value="Unassembled WGS sequence"/>
</dbReference>
<dbReference type="Proteomes" id="UP000440732">
    <property type="component" value="Unassembled WGS sequence"/>
</dbReference>
<evidence type="ECO:0000313" key="5">
    <source>
        <dbReference type="EMBL" id="KAE9112116.1"/>
    </source>
</evidence>
<evidence type="ECO:0000313" key="9">
    <source>
        <dbReference type="EMBL" id="KAE9232023.1"/>
    </source>
</evidence>
<dbReference type="Proteomes" id="UP000441208">
    <property type="component" value="Unassembled WGS sequence"/>
</dbReference>
<evidence type="ECO:0000313" key="6">
    <source>
        <dbReference type="EMBL" id="KAE9135070.1"/>
    </source>
</evidence>
<dbReference type="AlphaFoldDB" id="A0A6A3SHC5"/>
<evidence type="ECO:0000313" key="13">
    <source>
        <dbReference type="Proteomes" id="UP000433483"/>
    </source>
</evidence>